<evidence type="ECO:0000313" key="4">
    <source>
        <dbReference type="Proteomes" id="UP000054097"/>
    </source>
</evidence>
<dbReference type="Gene3D" id="3.40.50.720">
    <property type="entry name" value="NAD(P)-binding Rossmann-like Domain"/>
    <property type="match status" value="1"/>
</dbReference>
<dbReference type="OrthoDB" id="2735536at2759"/>
<evidence type="ECO:0000256" key="1">
    <source>
        <dbReference type="ARBA" id="ARBA00023002"/>
    </source>
</evidence>
<dbReference type="GO" id="GO:0016616">
    <property type="term" value="F:oxidoreductase activity, acting on the CH-OH group of donors, NAD or NADP as acceptor"/>
    <property type="evidence" value="ECO:0007669"/>
    <property type="project" value="TreeGrafter"/>
</dbReference>
<dbReference type="HOGENOM" id="CLU_007383_9_2_1"/>
<reference evidence="3 4" key="1">
    <citation type="submission" date="2014-04" db="EMBL/GenBank/DDBJ databases">
        <authorList>
            <consortium name="DOE Joint Genome Institute"/>
            <person name="Kuo A."/>
            <person name="Zuccaro A."/>
            <person name="Kohler A."/>
            <person name="Nagy L.G."/>
            <person name="Floudas D."/>
            <person name="Copeland A."/>
            <person name="Barry K.W."/>
            <person name="Cichocki N."/>
            <person name="Veneault-Fourrey C."/>
            <person name="LaButti K."/>
            <person name="Lindquist E.A."/>
            <person name="Lipzen A."/>
            <person name="Lundell T."/>
            <person name="Morin E."/>
            <person name="Murat C."/>
            <person name="Sun H."/>
            <person name="Tunlid A."/>
            <person name="Henrissat B."/>
            <person name="Grigoriev I.V."/>
            <person name="Hibbett D.S."/>
            <person name="Martin F."/>
            <person name="Nordberg H.P."/>
            <person name="Cantor M.N."/>
            <person name="Hua S.X."/>
        </authorList>
    </citation>
    <scope>NUCLEOTIDE SEQUENCE [LARGE SCALE GENOMIC DNA]</scope>
    <source>
        <strain evidence="3 4">MAFF 305830</strain>
    </source>
</reference>
<dbReference type="InterPro" id="IPR050425">
    <property type="entry name" value="NAD(P)_dehydrat-like"/>
</dbReference>
<protein>
    <recommendedName>
        <fullName evidence="5">NAD-dependent epimerase/dehydratase domain-containing protein</fullName>
    </recommendedName>
</protein>
<keyword evidence="1" id="KW-0560">Oxidoreductase</keyword>
<accession>A0A0C2X0G7</accession>
<dbReference type="PANTHER" id="PTHR10366">
    <property type="entry name" value="NAD DEPENDENT EPIMERASE/DEHYDRATASE"/>
    <property type="match status" value="1"/>
</dbReference>
<dbReference type="InterPro" id="IPR036291">
    <property type="entry name" value="NAD(P)-bd_dom_sf"/>
</dbReference>
<dbReference type="PANTHER" id="PTHR10366:SF564">
    <property type="entry name" value="STEROL-4-ALPHA-CARBOXYLATE 3-DEHYDROGENASE, DECARBOXYLATING"/>
    <property type="match status" value="1"/>
</dbReference>
<dbReference type="AlphaFoldDB" id="A0A0C2X0G7"/>
<dbReference type="STRING" id="933852.A0A0C2X0G7"/>
<comment type="similarity">
    <text evidence="2">Belongs to the NAD(P)-dependent epimerase/dehydratase family. Dihydroflavonol-4-reductase subfamily.</text>
</comment>
<keyword evidence="4" id="KW-1185">Reference proteome</keyword>
<evidence type="ECO:0000256" key="2">
    <source>
        <dbReference type="ARBA" id="ARBA00023445"/>
    </source>
</evidence>
<organism evidence="3 4">
    <name type="scientific">Serendipita vermifera MAFF 305830</name>
    <dbReference type="NCBI Taxonomy" id="933852"/>
    <lineage>
        <taxon>Eukaryota</taxon>
        <taxon>Fungi</taxon>
        <taxon>Dikarya</taxon>
        <taxon>Basidiomycota</taxon>
        <taxon>Agaricomycotina</taxon>
        <taxon>Agaricomycetes</taxon>
        <taxon>Sebacinales</taxon>
        <taxon>Serendipitaceae</taxon>
        <taxon>Serendipita</taxon>
    </lineage>
</organism>
<dbReference type="EMBL" id="KN824281">
    <property type="protein sequence ID" value="KIM31788.1"/>
    <property type="molecule type" value="Genomic_DNA"/>
</dbReference>
<reference evidence="4" key="2">
    <citation type="submission" date="2015-01" db="EMBL/GenBank/DDBJ databases">
        <title>Evolutionary Origins and Diversification of the Mycorrhizal Mutualists.</title>
        <authorList>
            <consortium name="DOE Joint Genome Institute"/>
            <consortium name="Mycorrhizal Genomics Consortium"/>
            <person name="Kohler A."/>
            <person name="Kuo A."/>
            <person name="Nagy L.G."/>
            <person name="Floudas D."/>
            <person name="Copeland A."/>
            <person name="Barry K.W."/>
            <person name="Cichocki N."/>
            <person name="Veneault-Fourrey C."/>
            <person name="LaButti K."/>
            <person name="Lindquist E.A."/>
            <person name="Lipzen A."/>
            <person name="Lundell T."/>
            <person name="Morin E."/>
            <person name="Murat C."/>
            <person name="Riley R."/>
            <person name="Ohm R."/>
            <person name="Sun H."/>
            <person name="Tunlid A."/>
            <person name="Henrissat B."/>
            <person name="Grigoriev I.V."/>
            <person name="Hibbett D.S."/>
            <person name="Martin F."/>
        </authorList>
    </citation>
    <scope>NUCLEOTIDE SEQUENCE [LARGE SCALE GENOMIC DNA]</scope>
    <source>
        <strain evidence="4">MAFF 305830</strain>
    </source>
</reference>
<proteinExistence type="inferred from homology"/>
<name>A0A0C2X0G7_SERVB</name>
<evidence type="ECO:0000313" key="3">
    <source>
        <dbReference type="EMBL" id="KIM31788.1"/>
    </source>
</evidence>
<dbReference type="SUPFAM" id="SSF51735">
    <property type="entry name" value="NAD(P)-binding Rossmann-fold domains"/>
    <property type="match status" value="1"/>
</dbReference>
<sequence length="267" mass="29226">MVLMESYIALHRCSPVIPMQIPRTSLTPRSKVQFGILQDAANVASVKRVVVTSSFVTLLEPKEGKYEYSELDWFDTAPKIVEQQGRSASGALKYIASKVLAEHAAWDWMKANNPSFELVTVLPPWKSILADPAQNRPESSNYRLLSAISGAKDGTVDLTETTYINDVLDIAEGHVRALITPGIAGQRFNLLGGSVTWQDTLDYIAAHPVQGLDAPVGQPGSGKSFSEVAEKKMSGEKALKQLGMIYRSPKDTIHDTIAQALEFGWKP</sequence>
<gene>
    <name evidence="3" type="ORF">M408DRAFT_318076</name>
</gene>
<dbReference type="Proteomes" id="UP000054097">
    <property type="component" value="Unassembled WGS sequence"/>
</dbReference>
<evidence type="ECO:0008006" key="5">
    <source>
        <dbReference type="Google" id="ProtNLM"/>
    </source>
</evidence>